<evidence type="ECO:0000313" key="3">
    <source>
        <dbReference type="Proteomes" id="UP000824890"/>
    </source>
</evidence>
<reference evidence="2 3" key="1">
    <citation type="submission" date="2021-05" db="EMBL/GenBank/DDBJ databases">
        <title>Genome Assembly of Synthetic Allotetraploid Brassica napus Reveals Homoeologous Exchanges between Subgenomes.</title>
        <authorList>
            <person name="Davis J.T."/>
        </authorList>
    </citation>
    <scope>NUCLEOTIDE SEQUENCE [LARGE SCALE GENOMIC DNA]</scope>
    <source>
        <strain evidence="3">cv. Da-Ae</strain>
        <tissue evidence="2">Seedling</tissue>
    </source>
</reference>
<name>A0ABQ8B3Q3_BRANA</name>
<comment type="caution">
    <text evidence="2">The sequence shown here is derived from an EMBL/GenBank/DDBJ whole genome shotgun (WGS) entry which is preliminary data.</text>
</comment>
<sequence>MLKRGTSRVIVVVHPQKNPKVSTFASKKKTMDLFSAPYDTNATGVFWDFDECGIPDELNAAGVLQRMRQSLLHKGHRGPVSIQIYGDLTGLDFQSSDIKLNHFHSGEKREKMTKILEDIVSWSGENPEPSVGLLALGDVGDAGDDIVEVVELLKSQKNYRFMVLTPPPLPPAPPTVVIIMAPLPRAAATGVFWDMDECRKECEIPEELTAADVVPRIRLKLLDLGLRGPVSIRIYGDLTGLDFQSSEDVKLHHFHAGEKREKMTKILEDIVSWSGENPEPSVGILVLGHLGASDDADITEVIELLKTQKNYQFMLVTPESPPPPTVVRFLRAIPRGGL</sequence>
<dbReference type="InterPro" id="IPR021139">
    <property type="entry name" value="NYN"/>
</dbReference>
<dbReference type="EMBL" id="JAGKQM010000012">
    <property type="protein sequence ID" value="KAH0899431.1"/>
    <property type="molecule type" value="Genomic_DNA"/>
</dbReference>
<proteinExistence type="predicted"/>
<dbReference type="PANTHER" id="PTHR14379:SF44">
    <property type="entry name" value="NYN DOMAIN-CONTAINING PROTEIN"/>
    <property type="match status" value="1"/>
</dbReference>
<accession>A0ABQ8B3Q3</accession>
<dbReference type="InterPro" id="IPR024768">
    <property type="entry name" value="Marf1"/>
</dbReference>
<evidence type="ECO:0000259" key="1">
    <source>
        <dbReference type="Pfam" id="PF01936"/>
    </source>
</evidence>
<dbReference type="Proteomes" id="UP000824890">
    <property type="component" value="Unassembled WGS sequence"/>
</dbReference>
<feature type="domain" description="NYN" evidence="1">
    <location>
        <begin position="189"/>
        <end position="319"/>
    </location>
</feature>
<organism evidence="2 3">
    <name type="scientific">Brassica napus</name>
    <name type="common">Rape</name>
    <dbReference type="NCBI Taxonomy" id="3708"/>
    <lineage>
        <taxon>Eukaryota</taxon>
        <taxon>Viridiplantae</taxon>
        <taxon>Streptophyta</taxon>
        <taxon>Embryophyta</taxon>
        <taxon>Tracheophyta</taxon>
        <taxon>Spermatophyta</taxon>
        <taxon>Magnoliopsida</taxon>
        <taxon>eudicotyledons</taxon>
        <taxon>Gunneridae</taxon>
        <taxon>Pentapetalae</taxon>
        <taxon>rosids</taxon>
        <taxon>malvids</taxon>
        <taxon>Brassicales</taxon>
        <taxon>Brassicaceae</taxon>
        <taxon>Brassiceae</taxon>
        <taxon>Brassica</taxon>
    </lineage>
</organism>
<keyword evidence="3" id="KW-1185">Reference proteome</keyword>
<evidence type="ECO:0000313" key="2">
    <source>
        <dbReference type="EMBL" id="KAH0899431.1"/>
    </source>
</evidence>
<gene>
    <name evidence="2" type="ORF">HID58_048999</name>
</gene>
<dbReference type="PANTHER" id="PTHR14379">
    <property type="entry name" value="LIMKAIN B LKAP"/>
    <property type="match status" value="1"/>
</dbReference>
<dbReference type="CDD" id="cd10910">
    <property type="entry name" value="PIN_limkain_b1_N_like"/>
    <property type="match status" value="2"/>
</dbReference>
<protein>
    <recommendedName>
        <fullName evidence="1">NYN domain-containing protein</fullName>
    </recommendedName>
</protein>
<dbReference type="Pfam" id="PF01936">
    <property type="entry name" value="NYN"/>
    <property type="match status" value="1"/>
</dbReference>